<evidence type="ECO:0000259" key="3">
    <source>
        <dbReference type="Pfam" id="PF26340"/>
    </source>
</evidence>
<keyword evidence="4" id="KW-0540">Nuclease</keyword>
<keyword evidence="5" id="KW-1185">Reference proteome</keyword>
<proteinExistence type="predicted"/>
<evidence type="ECO:0000259" key="2">
    <source>
        <dbReference type="Pfam" id="PF13391"/>
    </source>
</evidence>
<protein>
    <submittedName>
        <fullName evidence="4">HNH endonuclease</fullName>
    </submittedName>
</protein>
<dbReference type="Pfam" id="PF26340">
    <property type="entry name" value="DNA-SBD_ScoMcrA"/>
    <property type="match status" value="1"/>
</dbReference>
<dbReference type="RefSeq" id="WP_323274558.1">
    <property type="nucleotide sequence ID" value="NZ_JAYGHT010000198.1"/>
</dbReference>
<reference evidence="4 5" key="1">
    <citation type="submission" date="2023-12" db="EMBL/GenBank/DDBJ databases">
        <title>Baltic Sea Cyanobacteria.</title>
        <authorList>
            <person name="Delbaje E."/>
            <person name="Fewer D.P."/>
            <person name="Shishido T.K."/>
        </authorList>
    </citation>
    <scope>NUCLEOTIDE SEQUENCE [LARGE SCALE GENOMIC DNA]</scope>
    <source>
        <strain evidence="4 5">CCNP 1315</strain>
    </source>
</reference>
<evidence type="ECO:0000313" key="4">
    <source>
        <dbReference type="EMBL" id="MEA5523036.1"/>
    </source>
</evidence>
<sequence length="327" mass="38737">MSTAENSEDKRTLLDYCERFSELRVNKPHQPILLLSVIDLIAEGLINQNRIEISEQLENQFNYNWEIFKIQEGVPGSHYPFTALEAHKFWHVQYNEDEKKRLQQQIKNRPKPEHRNRKPQAKDFNGLKKLVEYAYLDEELFELLQDSENRKKIVDTLISVWFYNSDDIRQDLLNTHRSFEENANNGEDEVKKPKIRWNKSSGRDALFRKTVVDVYDYRCAFCGLKVTRKITQSIVDGAHIKPFAKFYDNSIGNGISFCKNHHWAFDWGWFTIDDDYKIVVANDLQEVSPNAKSMREFHGEHIALPTLEQDFPRLDALDWHRKNIFRV</sequence>
<accession>A0ABU5U787</accession>
<feature type="domain" description="HNH nuclease" evidence="2">
    <location>
        <begin position="219"/>
        <end position="273"/>
    </location>
</feature>
<feature type="domain" description="ScoMcrA-like DNA sulfur-binding" evidence="3">
    <location>
        <begin position="26"/>
        <end position="174"/>
    </location>
</feature>
<evidence type="ECO:0000256" key="1">
    <source>
        <dbReference type="SAM" id="MobiDB-lite"/>
    </source>
</evidence>
<feature type="region of interest" description="Disordered" evidence="1">
    <location>
        <begin position="101"/>
        <end position="121"/>
    </location>
</feature>
<comment type="caution">
    <text evidence="4">The sequence shown here is derived from an EMBL/GenBank/DDBJ whole genome shotgun (WGS) entry which is preliminary data.</text>
</comment>
<dbReference type="InterPro" id="IPR003615">
    <property type="entry name" value="HNH_nuc"/>
</dbReference>
<dbReference type="Pfam" id="PF13391">
    <property type="entry name" value="HNH_2"/>
    <property type="match status" value="1"/>
</dbReference>
<gene>
    <name evidence="4" type="ORF">VB854_29315</name>
</gene>
<evidence type="ECO:0000313" key="5">
    <source>
        <dbReference type="Proteomes" id="UP001301728"/>
    </source>
</evidence>
<keyword evidence="4" id="KW-0378">Hydrolase</keyword>
<dbReference type="CDD" id="cd00085">
    <property type="entry name" value="HNHc"/>
    <property type="match status" value="1"/>
</dbReference>
<dbReference type="InterPro" id="IPR058813">
    <property type="entry name" value="DNA-SBD_ScoMcrA"/>
</dbReference>
<dbReference type="PIRSF" id="PIRSF030850">
    <property type="entry name" value="UCP030850"/>
    <property type="match status" value="1"/>
</dbReference>
<name>A0ABU5U787_9CYAN</name>
<dbReference type="Proteomes" id="UP001301728">
    <property type="component" value="Unassembled WGS sequence"/>
</dbReference>
<dbReference type="EMBL" id="JAYGHT010000198">
    <property type="protein sequence ID" value="MEA5523036.1"/>
    <property type="molecule type" value="Genomic_DNA"/>
</dbReference>
<dbReference type="GO" id="GO:0004519">
    <property type="term" value="F:endonuclease activity"/>
    <property type="evidence" value="ECO:0007669"/>
    <property type="project" value="UniProtKB-KW"/>
</dbReference>
<feature type="compositionally biased region" description="Basic residues" evidence="1">
    <location>
        <begin position="108"/>
        <end position="119"/>
    </location>
</feature>
<keyword evidence="4" id="KW-0255">Endonuclease</keyword>
<organism evidence="4 5">
    <name type="scientific">Limnoraphis robusta CCNP1315</name>
    <dbReference type="NCBI Taxonomy" id="3110306"/>
    <lineage>
        <taxon>Bacteria</taxon>
        <taxon>Bacillati</taxon>
        <taxon>Cyanobacteriota</taxon>
        <taxon>Cyanophyceae</taxon>
        <taxon>Oscillatoriophycideae</taxon>
        <taxon>Oscillatoriales</taxon>
        <taxon>Sirenicapillariaceae</taxon>
        <taxon>Limnoraphis</taxon>
    </lineage>
</organism>
<dbReference type="InterPro" id="IPR011396">
    <property type="entry name" value="PT_DNA_restrict"/>
</dbReference>